<dbReference type="Pfam" id="PF01678">
    <property type="entry name" value="DAP_epimerase"/>
    <property type="match status" value="2"/>
</dbReference>
<dbReference type="GO" id="GO:0009089">
    <property type="term" value="P:lysine biosynthetic process via diaminopimelate"/>
    <property type="evidence" value="ECO:0007669"/>
    <property type="project" value="UniProtKB-UniRule"/>
</dbReference>
<dbReference type="GO" id="GO:0005829">
    <property type="term" value="C:cytosol"/>
    <property type="evidence" value="ECO:0007669"/>
    <property type="project" value="TreeGrafter"/>
</dbReference>
<feature type="active site" evidence="9">
    <location>
        <position position="73"/>
    </location>
</feature>
<dbReference type="Gene3D" id="3.10.310.10">
    <property type="entry name" value="Diaminopimelate Epimerase, Chain A, domain 1"/>
    <property type="match status" value="2"/>
</dbReference>
<comment type="caution">
    <text evidence="8">Lacks conserved residue(s) required for the propagation of feature annotation.</text>
</comment>
<comment type="subunit">
    <text evidence="8">Homodimer.</text>
</comment>
<sequence>MRFVKYSSNGNDFLIFTSCIRDDGSRVRLAQKVCDRHHGIGADGMVVLLPFATSEYEYEWEFYNADGSRASMCGNASRSIGHYAYIEGIAGFKHRFLSKERIIDIEIDAQQTHKVRSNLGICEIKKEQINEANPYGVKEFVLVNTGVPHLVGFVPQIRNLPISKDEILKDLRYRYDANVNLAYIHSPDKISYLTYERGVEDITLACGTGSAAVFAMALRYQLCNAKATLIPPSKEELELSMDTHSHIFLKGEVQRIALCEWIAS</sequence>
<dbReference type="AlphaFoldDB" id="A0A650F3I3"/>
<feature type="binding site" evidence="8">
    <location>
        <position position="11"/>
    </location>
    <ligand>
        <name>substrate</name>
    </ligand>
</feature>
<name>A0A650F3I3_9HELI</name>
<dbReference type="EC" id="5.1.1.7" evidence="3 8"/>
<comment type="subcellular location">
    <subcellularLocation>
        <location evidence="8">Cytoplasm</location>
    </subcellularLocation>
</comment>
<feature type="site" description="Could be important to modulate the pK values of the two catalytic cysteine residues" evidence="8">
    <location>
        <position position="149"/>
    </location>
</feature>
<feature type="site" description="Could be important to modulate the pK values of the two catalytic cysteine residues" evidence="8">
    <location>
        <position position="196"/>
    </location>
</feature>
<accession>A0A650F3I3</accession>
<dbReference type="PROSITE" id="PS01326">
    <property type="entry name" value="DAP_EPIMERASE"/>
    <property type="match status" value="1"/>
</dbReference>
<keyword evidence="8" id="KW-0963">Cytoplasm</keyword>
<evidence type="ECO:0000256" key="7">
    <source>
        <dbReference type="ARBA" id="ARBA00051712"/>
    </source>
</evidence>
<feature type="binding site" evidence="8">
    <location>
        <begin position="196"/>
        <end position="197"/>
    </location>
    <ligand>
        <name>substrate</name>
    </ligand>
</feature>
<evidence type="ECO:0000256" key="4">
    <source>
        <dbReference type="ARBA" id="ARBA00022605"/>
    </source>
</evidence>
<comment type="similarity">
    <text evidence="2 8">Belongs to the diaminopimelate epimerase family.</text>
</comment>
<dbReference type="UniPathway" id="UPA00034">
    <property type="reaction ID" value="UER00025"/>
</dbReference>
<evidence type="ECO:0000256" key="5">
    <source>
        <dbReference type="ARBA" id="ARBA00023154"/>
    </source>
</evidence>
<feature type="active site" description="Proton acceptor" evidence="8">
    <location>
        <position position="206"/>
    </location>
</feature>
<feature type="binding site" evidence="8">
    <location>
        <position position="64"/>
    </location>
    <ligand>
        <name>substrate</name>
    </ligand>
</feature>
<evidence type="ECO:0000256" key="8">
    <source>
        <dbReference type="HAMAP-Rule" id="MF_00197"/>
    </source>
</evidence>
<keyword evidence="6 8" id="KW-0413">Isomerase</keyword>
<feature type="active site" description="Proton donor" evidence="8">
    <location>
        <position position="73"/>
    </location>
</feature>
<keyword evidence="4 8" id="KW-0028">Amino-acid biosynthesis</keyword>
<evidence type="ECO:0000256" key="2">
    <source>
        <dbReference type="ARBA" id="ARBA00010219"/>
    </source>
</evidence>
<dbReference type="HAMAP" id="MF_00197">
    <property type="entry name" value="DAP_epimerase"/>
    <property type="match status" value="1"/>
</dbReference>
<feature type="binding site" evidence="8">
    <location>
        <begin position="207"/>
        <end position="208"/>
    </location>
    <ligand>
        <name>substrate</name>
    </ligand>
</feature>
<evidence type="ECO:0000256" key="6">
    <source>
        <dbReference type="ARBA" id="ARBA00023235"/>
    </source>
</evidence>
<protein>
    <recommendedName>
        <fullName evidence="3 8">Diaminopimelate epimerase</fullName>
        <shortName evidence="8">DAP epimerase</shortName>
        <ecNumber evidence="3 8">5.1.1.7</ecNumber>
    </recommendedName>
    <alternativeName>
        <fullName evidence="8">PLP-independent amino acid racemase</fullName>
    </alternativeName>
</protein>
<comment type="pathway">
    <text evidence="1 8">Amino-acid biosynthesis; L-lysine biosynthesis via DAP pathway; DL-2,6-diaminopimelate from LL-2,6-diaminopimelate: step 1/1.</text>
</comment>
<evidence type="ECO:0000256" key="3">
    <source>
        <dbReference type="ARBA" id="ARBA00013080"/>
    </source>
</evidence>
<feature type="binding site" evidence="8">
    <location>
        <begin position="74"/>
        <end position="75"/>
    </location>
    <ligand>
        <name>substrate</name>
    </ligand>
</feature>
<keyword evidence="5 8" id="KW-0457">Lysine biosynthesis</keyword>
<dbReference type="InterPro" id="IPR001653">
    <property type="entry name" value="DAP_epimerase_DapF"/>
</dbReference>
<dbReference type="PANTHER" id="PTHR31689">
    <property type="entry name" value="DIAMINOPIMELATE EPIMERASE, CHLOROPLASTIC"/>
    <property type="match status" value="1"/>
</dbReference>
<comment type="catalytic activity">
    <reaction evidence="7 8">
        <text>(2S,6S)-2,6-diaminopimelate = meso-2,6-diaminopimelate</text>
        <dbReference type="Rhea" id="RHEA:15393"/>
        <dbReference type="ChEBI" id="CHEBI:57609"/>
        <dbReference type="ChEBI" id="CHEBI:57791"/>
        <dbReference type="EC" id="5.1.1.7"/>
    </reaction>
</comment>
<feature type="binding site" evidence="8">
    <location>
        <position position="178"/>
    </location>
    <ligand>
        <name>substrate</name>
    </ligand>
</feature>
<dbReference type="InterPro" id="IPR018510">
    <property type="entry name" value="DAP_epimerase_AS"/>
</dbReference>
<dbReference type="GO" id="GO:0008837">
    <property type="term" value="F:diaminopimelate epimerase activity"/>
    <property type="evidence" value="ECO:0007669"/>
    <property type="project" value="UniProtKB-UniRule"/>
</dbReference>
<gene>
    <name evidence="8 10" type="primary">dapF</name>
    <name evidence="10" type="ORF">Helico5904_1470</name>
</gene>
<evidence type="ECO:0000256" key="1">
    <source>
        <dbReference type="ARBA" id="ARBA00005196"/>
    </source>
</evidence>
<evidence type="ECO:0000256" key="9">
    <source>
        <dbReference type="PROSITE-ProRule" id="PRU10125"/>
    </source>
</evidence>
<dbReference type="PANTHER" id="PTHR31689:SF0">
    <property type="entry name" value="DIAMINOPIMELATE EPIMERASE"/>
    <property type="match status" value="1"/>
</dbReference>
<comment type="function">
    <text evidence="8">Catalyzes the stereoinversion of LL-2,6-diaminopimelate (L,L-DAP) to meso-diaminopimelate (meso-DAP), a precursor of L-lysine and an essential component of the bacterial peptidoglycan.</text>
</comment>
<dbReference type="EMBL" id="MN577569">
    <property type="protein sequence ID" value="QGT50475.1"/>
    <property type="molecule type" value="Genomic_DNA"/>
</dbReference>
<dbReference type="SUPFAM" id="SSF54506">
    <property type="entry name" value="Diaminopimelate epimerase-like"/>
    <property type="match status" value="2"/>
</dbReference>
<evidence type="ECO:0000313" key="10">
    <source>
        <dbReference type="EMBL" id="QGT50475.1"/>
    </source>
</evidence>
<reference evidence="10" key="1">
    <citation type="journal article" date="2020" name="J. ISSAAS">
        <title>Lactobacilli and other gastrointestinal microbiota of Peromyscus leucopus, reservoir host for agents of Lyme disease and other zoonoses in North America.</title>
        <authorList>
            <person name="Milovic A."/>
            <person name="Bassam K."/>
            <person name="Shao H."/>
            <person name="Chatzistamou I."/>
            <person name="Tufts D.M."/>
            <person name="Diuk-Wasser M."/>
            <person name="Barbour A.G."/>
        </authorList>
    </citation>
    <scope>NUCLEOTIDE SEQUENCE</scope>
    <source>
        <strain evidence="10">LL4</strain>
    </source>
</reference>
<proteinExistence type="inferred from homology"/>
<dbReference type="NCBIfam" id="TIGR00652">
    <property type="entry name" value="DapF"/>
    <property type="match status" value="1"/>
</dbReference>
<organism evidence="10">
    <name type="scientific">uncultured Helicobacter sp</name>
    <dbReference type="NCBI Taxonomy" id="175537"/>
    <lineage>
        <taxon>Bacteria</taxon>
        <taxon>Pseudomonadati</taxon>
        <taxon>Campylobacterota</taxon>
        <taxon>Epsilonproteobacteria</taxon>
        <taxon>Campylobacterales</taxon>
        <taxon>Helicobacteraceae</taxon>
        <taxon>Helicobacter</taxon>
        <taxon>environmental samples</taxon>
    </lineage>
</organism>